<dbReference type="InterPro" id="IPR036291">
    <property type="entry name" value="NAD(P)-bd_dom_sf"/>
</dbReference>
<dbReference type="PANTHER" id="PTHR35786">
    <property type="entry name" value="REDOX-SENSING TRANSCRIPTIONAL REPRESSOR REX"/>
    <property type="match status" value="1"/>
</dbReference>
<evidence type="ECO:0000256" key="3">
    <source>
        <dbReference type="ARBA" id="ARBA00023015"/>
    </source>
</evidence>
<evidence type="ECO:0000256" key="4">
    <source>
        <dbReference type="ARBA" id="ARBA00023027"/>
    </source>
</evidence>
<protein>
    <recommendedName>
        <fullName evidence="7">Redox-sensing transcriptional repressor Rex</fullName>
    </recommendedName>
</protein>
<keyword evidence="4 7" id="KW-0520">NAD</keyword>
<dbReference type="HAMAP" id="MF_01131">
    <property type="entry name" value="Rex"/>
    <property type="match status" value="1"/>
</dbReference>
<evidence type="ECO:0000256" key="6">
    <source>
        <dbReference type="ARBA" id="ARBA00023163"/>
    </source>
</evidence>
<dbReference type="InterPro" id="IPR022876">
    <property type="entry name" value="Tscrpt_rep_Rex"/>
</dbReference>
<dbReference type="NCBIfam" id="NF003993">
    <property type="entry name" value="PRK05472.2-2"/>
    <property type="match status" value="1"/>
</dbReference>
<dbReference type="EMBL" id="BRVS01000008">
    <property type="protein sequence ID" value="GLB67648.1"/>
    <property type="molecule type" value="Genomic_DNA"/>
</dbReference>
<evidence type="ECO:0000313" key="9">
    <source>
        <dbReference type="EMBL" id="GLB67648.1"/>
    </source>
</evidence>
<dbReference type="Gene3D" id="1.10.10.10">
    <property type="entry name" value="Winged helix-like DNA-binding domain superfamily/Winged helix DNA-binding domain"/>
    <property type="match status" value="1"/>
</dbReference>
<accession>A0ABQ5MUN0</accession>
<evidence type="ECO:0000256" key="5">
    <source>
        <dbReference type="ARBA" id="ARBA00023125"/>
    </source>
</evidence>
<dbReference type="InterPro" id="IPR009718">
    <property type="entry name" value="Rex_DNA-bd_C_dom"/>
</dbReference>
<feature type="domain" description="CoA-binding" evidence="8">
    <location>
        <begin position="93"/>
        <end position="194"/>
    </location>
</feature>
<dbReference type="NCBIfam" id="NF003995">
    <property type="entry name" value="PRK05472.2-4"/>
    <property type="match status" value="1"/>
</dbReference>
<dbReference type="InterPro" id="IPR036390">
    <property type="entry name" value="WH_DNA-bd_sf"/>
</dbReference>
<dbReference type="InterPro" id="IPR058236">
    <property type="entry name" value="Rex_actinobacterial-type"/>
</dbReference>
<keyword evidence="6 7" id="KW-0804">Transcription</keyword>
<keyword evidence="1 7" id="KW-0963">Cytoplasm</keyword>
<feature type="DNA-binding region" description="H-T-H motif" evidence="7">
    <location>
        <begin position="30"/>
        <end position="69"/>
    </location>
</feature>
<dbReference type="NCBIfam" id="NF003994">
    <property type="entry name" value="PRK05472.2-3"/>
    <property type="match status" value="1"/>
</dbReference>
<dbReference type="NCBIfam" id="NF003989">
    <property type="entry name" value="PRK05472.1-3"/>
    <property type="match status" value="1"/>
</dbReference>
<dbReference type="Proteomes" id="UP001209654">
    <property type="component" value="Unassembled WGS sequence"/>
</dbReference>
<organism evidence="9 10">
    <name type="scientific">Arthrobacter mangrovi</name>
    <dbReference type="NCBI Taxonomy" id="2966350"/>
    <lineage>
        <taxon>Bacteria</taxon>
        <taxon>Bacillati</taxon>
        <taxon>Actinomycetota</taxon>
        <taxon>Actinomycetes</taxon>
        <taxon>Micrococcales</taxon>
        <taxon>Micrococcaceae</taxon>
        <taxon>Arthrobacter</taxon>
    </lineage>
</organism>
<dbReference type="InterPro" id="IPR036388">
    <property type="entry name" value="WH-like_DNA-bd_sf"/>
</dbReference>
<comment type="caution">
    <text evidence="9">The sequence shown here is derived from an EMBL/GenBank/DDBJ whole genome shotgun (WGS) entry which is preliminary data.</text>
</comment>
<evidence type="ECO:0000256" key="1">
    <source>
        <dbReference type="ARBA" id="ARBA00022490"/>
    </source>
</evidence>
<reference evidence="9 10" key="1">
    <citation type="journal article" date="2023" name="Int. J. Syst. Evol. Microbiol.">
        <title>Arthrobacter mangrovi sp. nov., an actinobacterium isolated from the rhizosphere of a mangrove.</title>
        <authorList>
            <person name="Hamada M."/>
            <person name="Saitou S."/>
            <person name="Enomoto N."/>
            <person name="Nanri K."/>
            <person name="Hidaka K."/>
            <person name="Miura T."/>
            <person name="Tamura T."/>
        </authorList>
    </citation>
    <scope>NUCLEOTIDE SEQUENCE [LARGE SCALE GENOMIC DNA]</scope>
    <source>
        <strain evidence="9 10">NBRC 112813</strain>
    </source>
</reference>
<dbReference type="NCBIfam" id="NF003992">
    <property type="entry name" value="PRK05472.2-1"/>
    <property type="match status" value="1"/>
</dbReference>
<dbReference type="NCBIfam" id="NF003996">
    <property type="entry name" value="PRK05472.2-5"/>
    <property type="match status" value="1"/>
</dbReference>
<dbReference type="PANTHER" id="PTHR35786:SF1">
    <property type="entry name" value="REDOX-SENSING TRANSCRIPTIONAL REPRESSOR REX 1"/>
    <property type="match status" value="1"/>
</dbReference>
<comment type="function">
    <text evidence="7">Modulates transcription in response to changes in cellular NADH/NAD(+) redox state.</text>
</comment>
<dbReference type="SMART" id="SM00881">
    <property type="entry name" value="CoA_binding"/>
    <property type="match status" value="1"/>
</dbReference>
<dbReference type="SUPFAM" id="SSF51735">
    <property type="entry name" value="NAD(P)-binding Rossmann-fold domains"/>
    <property type="match status" value="1"/>
</dbReference>
<name>A0ABQ5MUN0_9MICC</name>
<gene>
    <name evidence="7 9" type="primary">rex</name>
    <name evidence="9" type="ORF">AHIS1636_20880</name>
</gene>
<sequence>MTTHDPSGPAAGPETRGRAIPPASVARLTIYLRALNSLLAEGVERVSSEELAEAAGVKSAMLRKDLSYLGSYGTRGVGYEVQLLTRTIAARLGLTQEWRVAIVGAGNLGRALAGYSGFTTRGFEVAAIFDADPAVIGSEVGGLKVSAVMDLEKVLARTGVNMVVLAVPARSAQELCDELVAAGVRSILSFAPVVLQVPPGVEVRKVDMATELQILAYHAQRAQESEQSSQSRARSAR</sequence>
<dbReference type="Gene3D" id="3.40.50.720">
    <property type="entry name" value="NAD(P)-binding Rossmann-like Domain"/>
    <property type="match status" value="1"/>
</dbReference>
<keyword evidence="10" id="KW-1185">Reference proteome</keyword>
<feature type="binding site" evidence="7">
    <location>
        <begin position="104"/>
        <end position="109"/>
    </location>
    <ligand>
        <name>NAD(+)</name>
        <dbReference type="ChEBI" id="CHEBI:57540"/>
    </ligand>
</feature>
<dbReference type="SUPFAM" id="SSF46785">
    <property type="entry name" value="Winged helix' DNA-binding domain"/>
    <property type="match status" value="1"/>
</dbReference>
<evidence type="ECO:0000256" key="2">
    <source>
        <dbReference type="ARBA" id="ARBA00022491"/>
    </source>
</evidence>
<dbReference type="Pfam" id="PF02629">
    <property type="entry name" value="CoA_binding"/>
    <property type="match status" value="1"/>
</dbReference>
<evidence type="ECO:0000259" key="8">
    <source>
        <dbReference type="SMART" id="SM00881"/>
    </source>
</evidence>
<keyword evidence="5 7" id="KW-0238">DNA-binding</keyword>
<comment type="subcellular location">
    <subcellularLocation>
        <location evidence="7">Cytoplasm</location>
    </subcellularLocation>
</comment>
<keyword evidence="2 7" id="KW-0678">Repressor</keyword>
<evidence type="ECO:0000256" key="7">
    <source>
        <dbReference type="HAMAP-Rule" id="MF_01131"/>
    </source>
</evidence>
<proteinExistence type="inferred from homology"/>
<evidence type="ECO:0000313" key="10">
    <source>
        <dbReference type="Proteomes" id="UP001209654"/>
    </source>
</evidence>
<dbReference type="Pfam" id="PF06971">
    <property type="entry name" value="Put_DNA-bind_N"/>
    <property type="match status" value="1"/>
</dbReference>
<comment type="subunit">
    <text evidence="7">Homodimer.</text>
</comment>
<dbReference type="InterPro" id="IPR003781">
    <property type="entry name" value="CoA-bd"/>
</dbReference>
<comment type="similarity">
    <text evidence="7">Belongs to the transcriptional regulatory Rex family.</text>
</comment>
<dbReference type="RefSeq" id="WP_264795757.1">
    <property type="nucleotide sequence ID" value="NZ_BRVS01000008.1"/>
</dbReference>
<keyword evidence="3 7" id="KW-0805">Transcription regulation</keyword>